<dbReference type="Gene3D" id="1.10.238.10">
    <property type="entry name" value="EF-hand"/>
    <property type="match status" value="1"/>
</dbReference>
<dbReference type="KEGG" id="ovi:T265_13874"/>
<dbReference type="Pfam" id="PF00149">
    <property type="entry name" value="Metallophos"/>
    <property type="match status" value="1"/>
</dbReference>
<dbReference type="InterPro" id="IPR012008">
    <property type="entry name" value="Ser/Thr-Pase_EF-hand_contain"/>
</dbReference>
<dbReference type="PRINTS" id="PR00114">
    <property type="entry name" value="STPHPHTASE"/>
</dbReference>
<comment type="catalytic activity">
    <reaction evidence="8">
        <text>O-phospho-L-seryl-[protein] + H2O = L-seryl-[protein] + phosphate</text>
        <dbReference type="Rhea" id="RHEA:20629"/>
        <dbReference type="Rhea" id="RHEA-COMP:9863"/>
        <dbReference type="Rhea" id="RHEA-COMP:11604"/>
        <dbReference type="ChEBI" id="CHEBI:15377"/>
        <dbReference type="ChEBI" id="CHEBI:29999"/>
        <dbReference type="ChEBI" id="CHEBI:43474"/>
        <dbReference type="ChEBI" id="CHEBI:83421"/>
        <dbReference type="EC" id="3.1.3.16"/>
    </reaction>
</comment>
<dbReference type="SUPFAM" id="SSF47473">
    <property type="entry name" value="EF-hand"/>
    <property type="match status" value="1"/>
</dbReference>
<dbReference type="RefSeq" id="XP_009169206.1">
    <property type="nucleotide sequence ID" value="XM_009170942.1"/>
</dbReference>
<comment type="similarity">
    <text evidence="2 10">Belongs to the PPP phosphatase family.</text>
</comment>
<dbReference type="InterPro" id="IPR011992">
    <property type="entry name" value="EF-hand-dom_pair"/>
</dbReference>
<evidence type="ECO:0000256" key="3">
    <source>
        <dbReference type="ARBA" id="ARBA00022723"/>
    </source>
</evidence>
<dbReference type="SUPFAM" id="SSF56300">
    <property type="entry name" value="Metallo-dependent phosphatases"/>
    <property type="match status" value="1"/>
</dbReference>
<dbReference type="CDD" id="cd00051">
    <property type="entry name" value="EFh"/>
    <property type="match status" value="1"/>
</dbReference>
<dbReference type="InterPro" id="IPR006186">
    <property type="entry name" value="Ser/Thr-sp_prot-phosphatase"/>
</dbReference>
<reference evidence="12 13" key="1">
    <citation type="submission" date="2013-11" db="EMBL/GenBank/DDBJ databases">
        <title>Opisthorchis viverrini - life in the bile duct.</title>
        <authorList>
            <person name="Young N.D."/>
            <person name="Nagarajan N."/>
            <person name="Lin S.J."/>
            <person name="Korhonen P.K."/>
            <person name="Jex A.R."/>
            <person name="Hall R.S."/>
            <person name="Safavi-Hemami H."/>
            <person name="Kaewkong W."/>
            <person name="Bertrand D."/>
            <person name="Gao S."/>
            <person name="Seet Q."/>
            <person name="Wongkham S."/>
            <person name="Teh B.T."/>
            <person name="Wongkham C."/>
            <person name="Intapan P.M."/>
            <person name="Maleewong W."/>
            <person name="Yang X."/>
            <person name="Hu M."/>
            <person name="Wang Z."/>
            <person name="Hofmann A."/>
            <person name="Sternberg P.W."/>
            <person name="Tan P."/>
            <person name="Wang J."/>
            <person name="Gasser R.B."/>
        </authorList>
    </citation>
    <scope>NUCLEOTIDE SEQUENCE [LARGE SCALE GENOMIC DNA]</scope>
</reference>
<dbReference type="InterPro" id="IPR051134">
    <property type="entry name" value="PPP_phosphatase"/>
</dbReference>
<organism evidence="12 13">
    <name type="scientific">Opisthorchis viverrini</name>
    <name type="common">Southeast Asian liver fluke</name>
    <dbReference type="NCBI Taxonomy" id="6198"/>
    <lineage>
        <taxon>Eukaryota</taxon>
        <taxon>Metazoa</taxon>
        <taxon>Spiralia</taxon>
        <taxon>Lophotrochozoa</taxon>
        <taxon>Platyhelminthes</taxon>
        <taxon>Trematoda</taxon>
        <taxon>Digenea</taxon>
        <taxon>Opisthorchiida</taxon>
        <taxon>Opisthorchiata</taxon>
        <taxon>Opisthorchiidae</taxon>
        <taxon>Opisthorchis</taxon>
    </lineage>
</organism>
<accession>A0A074ZJ82</accession>
<dbReference type="InterPro" id="IPR029052">
    <property type="entry name" value="Metallo-depent_PP-like"/>
</dbReference>
<dbReference type="GeneID" id="20328041"/>
<evidence type="ECO:0000256" key="2">
    <source>
        <dbReference type="ARBA" id="ARBA00008294"/>
    </source>
</evidence>
<comment type="cofactor">
    <cofactor evidence="1">
        <name>Mn(2+)</name>
        <dbReference type="ChEBI" id="CHEBI:29035"/>
    </cofactor>
</comment>
<dbReference type="PROSITE" id="PS00018">
    <property type="entry name" value="EF_HAND_1"/>
    <property type="match status" value="1"/>
</dbReference>
<dbReference type="GO" id="GO:0050906">
    <property type="term" value="P:detection of stimulus involved in sensory perception"/>
    <property type="evidence" value="ECO:0007669"/>
    <property type="project" value="InterPro"/>
</dbReference>
<protein>
    <recommendedName>
        <fullName evidence="10">Serine/threonine-protein phosphatase</fullName>
        <ecNumber evidence="10">3.1.3.16</ecNumber>
    </recommendedName>
</protein>
<dbReference type="InterPro" id="IPR002048">
    <property type="entry name" value="EF_hand_dom"/>
</dbReference>
<dbReference type="GO" id="GO:0030145">
    <property type="term" value="F:manganese ion binding"/>
    <property type="evidence" value="ECO:0007669"/>
    <property type="project" value="InterPro"/>
</dbReference>
<evidence type="ECO:0000256" key="8">
    <source>
        <dbReference type="ARBA" id="ARBA00047761"/>
    </source>
</evidence>
<keyword evidence="3" id="KW-0479">Metal-binding</keyword>
<gene>
    <name evidence="12" type="ORF">T265_13874</name>
</gene>
<evidence type="ECO:0000313" key="13">
    <source>
        <dbReference type="Proteomes" id="UP000054324"/>
    </source>
</evidence>
<feature type="domain" description="EF-hand" evidence="11">
    <location>
        <begin position="740"/>
        <end position="775"/>
    </location>
</feature>
<dbReference type="PANTHER" id="PTHR45668:SF3">
    <property type="entry name" value="SERINE_THREONINE-PROTEIN PHOSPHATASE RDGC"/>
    <property type="match status" value="1"/>
</dbReference>
<proteinExistence type="inferred from homology"/>
<evidence type="ECO:0000256" key="1">
    <source>
        <dbReference type="ARBA" id="ARBA00001936"/>
    </source>
</evidence>
<dbReference type="Gene3D" id="3.60.21.10">
    <property type="match status" value="1"/>
</dbReference>
<dbReference type="PROSITE" id="PS50222">
    <property type="entry name" value="EF_HAND_2"/>
    <property type="match status" value="2"/>
</dbReference>
<dbReference type="EC" id="3.1.3.16" evidence="10"/>
<evidence type="ECO:0000256" key="6">
    <source>
        <dbReference type="ARBA" id="ARBA00022837"/>
    </source>
</evidence>
<dbReference type="CTD" id="20328041"/>
<dbReference type="GO" id="GO:0005506">
    <property type="term" value="F:iron ion binding"/>
    <property type="evidence" value="ECO:0007669"/>
    <property type="project" value="InterPro"/>
</dbReference>
<evidence type="ECO:0000256" key="4">
    <source>
        <dbReference type="ARBA" id="ARBA00022737"/>
    </source>
</evidence>
<feature type="non-terminal residue" evidence="12">
    <location>
        <position position="790"/>
    </location>
</feature>
<dbReference type="AlphaFoldDB" id="A0A074ZJ82"/>
<evidence type="ECO:0000256" key="7">
    <source>
        <dbReference type="ARBA" id="ARBA00023211"/>
    </source>
</evidence>
<dbReference type="PANTHER" id="PTHR45668">
    <property type="entry name" value="SERINE/THREONINE-PROTEIN PHOSPHATASE 5-RELATED"/>
    <property type="match status" value="1"/>
</dbReference>
<dbReference type="Proteomes" id="UP000054324">
    <property type="component" value="Unassembled WGS sequence"/>
</dbReference>
<dbReference type="InterPro" id="IPR004843">
    <property type="entry name" value="Calcineurin-like_PHP"/>
</dbReference>
<evidence type="ECO:0000313" key="12">
    <source>
        <dbReference type="EMBL" id="KER27046.1"/>
    </source>
</evidence>
<dbReference type="STRING" id="6198.A0A074ZJ82"/>
<evidence type="ECO:0000256" key="5">
    <source>
        <dbReference type="ARBA" id="ARBA00022801"/>
    </source>
</evidence>
<dbReference type="InterPro" id="IPR018247">
    <property type="entry name" value="EF_Hand_1_Ca_BS"/>
</dbReference>
<sequence length="790" mass="89196">FSDFHIYKKRLHPRYLYKLLSEAKQVLASRPNIQRASTSISKQITVVGDLHGQLADLQTILHKNGLPDVTNPYIFNGDFVDRGRCSVETMVIILTLMLLRPTAVYLNRGNHEDYYVNCQYGFVKEIQKKYKDCSSNPTSASRLSLSSLGQPGNIPALVQPSGGVAFWHRKSATFERFRMALSYCLVQLRSQAGPIVKCFTDLFRYLPLATIINDKMLVTHGGISSEMDLTVLKSLDRTAVNTEGKHWTRVSLLLELTSSAYPMAVSRFEPRTSDMRGKRVTTTHHQRTLDASELSRLNRRTCSHLSDVIGVPDSSNDDPFVTLLKPFNKSAFDIEEKRQDLLWSDPVAQMGTRPNELRGLGCFFGPDVSKAFLQKMNLQLLIRSHECRPEGFEWMHENRVLTIFSASNYYTEGSNKGAYAKILSDGTVHPVQFTVSGGRKHKSMRQRINSAEEAALMDLKKKIVVHSDELLKEFHAADPDRTGQITLSAWITAMQNVLELKLPWRTLQPRLTDTAKEKHMVLYGTMFEKTKVSNSLTKAPAPLTEELYKQRDTLEGIFRAMDKDGSAWQLDCKRFVTNRSLIGLLRGGIHPLNPALTMSPRLVTKRLQSNRQARRTDQQPDIPGSSILTSFGCHSLHGHQPSTGGVTGIPAWKAYSTNNTQTLCDLFHAFASSHGLFPRVYTKCLDSTTDNCEPPVWRVGDVKLLFPLILQAYSLEFTPSHISLAEFQAACLRLPNRAHIDEKSISDMARSIDLNKDGEIDFNEFLEAFRLAELEVGKREQDSEDVYFED</sequence>
<keyword evidence="5 10" id="KW-0378">Hydrolase</keyword>
<dbReference type="SMART" id="SM00054">
    <property type="entry name" value="EFh"/>
    <property type="match status" value="2"/>
</dbReference>
<keyword evidence="4" id="KW-0677">Repeat</keyword>
<dbReference type="EMBL" id="KL596732">
    <property type="protein sequence ID" value="KER27046.1"/>
    <property type="molecule type" value="Genomic_DNA"/>
</dbReference>
<dbReference type="PROSITE" id="PS00125">
    <property type="entry name" value="SER_THR_PHOSPHATASE"/>
    <property type="match status" value="1"/>
</dbReference>
<dbReference type="GO" id="GO:0005509">
    <property type="term" value="F:calcium ion binding"/>
    <property type="evidence" value="ECO:0007669"/>
    <property type="project" value="InterPro"/>
</dbReference>
<dbReference type="PIRSF" id="PIRSF000912">
    <property type="entry name" value="PPEF"/>
    <property type="match status" value="1"/>
</dbReference>
<dbReference type="SMART" id="SM00156">
    <property type="entry name" value="PP2Ac"/>
    <property type="match status" value="1"/>
</dbReference>
<dbReference type="GO" id="GO:0004722">
    <property type="term" value="F:protein serine/threonine phosphatase activity"/>
    <property type="evidence" value="ECO:0007669"/>
    <property type="project" value="UniProtKB-EC"/>
</dbReference>
<keyword evidence="13" id="KW-1185">Reference proteome</keyword>
<feature type="domain" description="EF-hand" evidence="11">
    <location>
        <begin position="465"/>
        <end position="500"/>
    </location>
</feature>
<evidence type="ECO:0000259" key="11">
    <source>
        <dbReference type="PROSITE" id="PS50222"/>
    </source>
</evidence>
<feature type="non-terminal residue" evidence="12">
    <location>
        <position position="1"/>
    </location>
</feature>
<evidence type="ECO:0000256" key="10">
    <source>
        <dbReference type="RuleBase" id="RU004273"/>
    </source>
</evidence>
<keyword evidence="6" id="KW-0106">Calcium</keyword>
<comment type="catalytic activity">
    <reaction evidence="9 10">
        <text>O-phospho-L-threonyl-[protein] + H2O = L-threonyl-[protein] + phosphate</text>
        <dbReference type="Rhea" id="RHEA:47004"/>
        <dbReference type="Rhea" id="RHEA-COMP:11060"/>
        <dbReference type="Rhea" id="RHEA-COMP:11605"/>
        <dbReference type="ChEBI" id="CHEBI:15377"/>
        <dbReference type="ChEBI" id="CHEBI:30013"/>
        <dbReference type="ChEBI" id="CHEBI:43474"/>
        <dbReference type="ChEBI" id="CHEBI:61977"/>
        <dbReference type="EC" id="3.1.3.16"/>
    </reaction>
</comment>
<evidence type="ECO:0000256" key="9">
    <source>
        <dbReference type="ARBA" id="ARBA00048336"/>
    </source>
</evidence>
<keyword evidence="7" id="KW-0464">Manganese</keyword>
<name>A0A074ZJ82_OPIVI</name>
<dbReference type="OrthoDB" id="442428at2759"/>